<proteinExistence type="inferred from homology"/>
<dbReference type="Pfam" id="PF00501">
    <property type="entry name" value="AMP-binding"/>
    <property type="match status" value="1"/>
</dbReference>
<dbReference type="InterPro" id="IPR025110">
    <property type="entry name" value="AMP-bd_C"/>
</dbReference>
<dbReference type="InterPro" id="IPR042099">
    <property type="entry name" value="ANL_N_sf"/>
</dbReference>
<dbReference type="AlphaFoldDB" id="A0A7X6KWC6"/>
<dbReference type="Pfam" id="PF13193">
    <property type="entry name" value="AMP-binding_C"/>
    <property type="match status" value="1"/>
</dbReference>
<dbReference type="Gene3D" id="3.30.300.30">
    <property type="match status" value="1"/>
</dbReference>
<evidence type="ECO:0000259" key="3">
    <source>
        <dbReference type="Pfam" id="PF00501"/>
    </source>
</evidence>
<gene>
    <name evidence="5" type="ORF">HGA03_11845</name>
</gene>
<evidence type="ECO:0000256" key="1">
    <source>
        <dbReference type="ARBA" id="ARBA00006432"/>
    </source>
</evidence>
<comment type="caution">
    <text evidence="5">The sequence shown here is derived from an EMBL/GenBank/DDBJ whole genome shotgun (WGS) entry which is preliminary data.</text>
</comment>
<accession>A0A7X6KWC6</accession>
<evidence type="ECO:0000313" key="6">
    <source>
        <dbReference type="Proteomes" id="UP000581206"/>
    </source>
</evidence>
<dbReference type="GO" id="GO:0031956">
    <property type="term" value="F:medium-chain fatty acid-CoA ligase activity"/>
    <property type="evidence" value="ECO:0007669"/>
    <property type="project" value="TreeGrafter"/>
</dbReference>
<protein>
    <submittedName>
        <fullName evidence="5">AMP-binding protein</fullName>
    </submittedName>
</protein>
<dbReference type="PANTHER" id="PTHR43201:SF5">
    <property type="entry name" value="MEDIUM-CHAIN ACYL-COA LIGASE ACSF2, MITOCHONDRIAL"/>
    <property type="match status" value="1"/>
</dbReference>
<comment type="similarity">
    <text evidence="1">Belongs to the ATP-dependent AMP-binding enzyme family.</text>
</comment>
<dbReference type="RefSeq" id="WP_168630482.1">
    <property type="nucleotide sequence ID" value="NZ_BONL01000002.1"/>
</dbReference>
<evidence type="ECO:0000313" key="5">
    <source>
        <dbReference type="EMBL" id="NKY23355.1"/>
    </source>
</evidence>
<reference evidence="5 6" key="1">
    <citation type="submission" date="2020-04" db="EMBL/GenBank/DDBJ databases">
        <title>MicrobeNet Type strains.</title>
        <authorList>
            <person name="Nicholson A.C."/>
        </authorList>
    </citation>
    <scope>NUCLEOTIDE SEQUENCE [LARGE SCALE GENOMIC DNA]</scope>
    <source>
        <strain evidence="5 6">ATCC BAA-788</strain>
    </source>
</reference>
<dbReference type="PANTHER" id="PTHR43201">
    <property type="entry name" value="ACYL-COA SYNTHETASE"/>
    <property type="match status" value="1"/>
</dbReference>
<keyword evidence="6" id="KW-1185">Reference proteome</keyword>
<dbReference type="Proteomes" id="UP000581206">
    <property type="component" value="Unassembled WGS sequence"/>
</dbReference>
<organism evidence="5 6">
    <name type="scientific">Cellulomonas denverensis</name>
    <dbReference type="NCBI Taxonomy" id="264297"/>
    <lineage>
        <taxon>Bacteria</taxon>
        <taxon>Bacillati</taxon>
        <taxon>Actinomycetota</taxon>
        <taxon>Actinomycetes</taxon>
        <taxon>Micrococcales</taxon>
        <taxon>Cellulomonadaceae</taxon>
        <taxon>Cellulomonas</taxon>
    </lineage>
</organism>
<dbReference type="InterPro" id="IPR045851">
    <property type="entry name" value="AMP-bd_C_sf"/>
</dbReference>
<dbReference type="Gene3D" id="3.40.50.12780">
    <property type="entry name" value="N-terminal domain of ligase-like"/>
    <property type="match status" value="1"/>
</dbReference>
<keyword evidence="2" id="KW-0436">Ligase</keyword>
<evidence type="ECO:0000259" key="4">
    <source>
        <dbReference type="Pfam" id="PF13193"/>
    </source>
</evidence>
<evidence type="ECO:0000256" key="2">
    <source>
        <dbReference type="ARBA" id="ARBA00022598"/>
    </source>
</evidence>
<name>A0A7X6KWC6_9CELL</name>
<dbReference type="SUPFAM" id="SSF56801">
    <property type="entry name" value="Acetyl-CoA synthetase-like"/>
    <property type="match status" value="1"/>
</dbReference>
<sequence>MRALPDQTLPELWRSRVDRRGDHPALVTLGCDGETRTHSYDDLDRLAGGAAAMLGALGVRSGSTVVLHLAPGPELLAGFLAVAGLGAVAVVLHPDTPVEECAQVVARTGARVAVCPPGVAGRYTTQHVVDPADWTPGQRLPVHPIDGSTPVSIVFTSGSTATPKGVLLTHTNLVFSGRFVQWQAALTEDDRLLTTMPACHVNFQLNAMLPILTAGGTLIVVDRYSARRFWRQVREQRATVVQSIAMMVRTQLCQPVEPGERDHQVREVLYYLPITDAEKDEYTERFGVRLLNSYGNSECLVGAITDPPTGERRWPSIGRVGPGYQARIADEQGHALPDGETGEIQLRGEPGVTFMAGYLDDPAATAALYDADGWMHTGDLGHRDADGWFYFADRRSRVIKRGAENISPARVEAVLAEHPAIAEASVIGVPDPIYDQAVKAVVAPKPGHALTADAVIAHCAARLPRFMVPTVVELVDHLPQTRSFKVATSALD</sequence>
<dbReference type="EMBL" id="JAAXOX010000005">
    <property type="protein sequence ID" value="NKY23355.1"/>
    <property type="molecule type" value="Genomic_DNA"/>
</dbReference>
<dbReference type="GO" id="GO:0006631">
    <property type="term" value="P:fatty acid metabolic process"/>
    <property type="evidence" value="ECO:0007669"/>
    <property type="project" value="TreeGrafter"/>
</dbReference>
<feature type="domain" description="AMP-binding enzyme C-terminal" evidence="4">
    <location>
        <begin position="411"/>
        <end position="485"/>
    </location>
</feature>
<dbReference type="InterPro" id="IPR000873">
    <property type="entry name" value="AMP-dep_synth/lig_dom"/>
</dbReference>
<feature type="domain" description="AMP-dependent synthetase/ligase" evidence="3">
    <location>
        <begin position="15"/>
        <end position="359"/>
    </location>
</feature>